<evidence type="ECO:0000313" key="10">
    <source>
        <dbReference type="EMBL" id="KAG2185714.1"/>
    </source>
</evidence>
<dbReference type="GO" id="GO:0016811">
    <property type="term" value="F:hydrolase activity, acting on carbon-nitrogen (but not peptide) bonds, in linear amides"/>
    <property type="evidence" value="ECO:0007669"/>
    <property type="project" value="InterPro"/>
</dbReference>
<feature type="binding site" evidence="7">
    <location>
        <position position="19"/>
    </location>
    <ligand>
        <name>Ca(2+)</name>
        <dbReference type="ChEBI" id="CHEBI:29108"/>
    </ligand>
</feature>
<comment type="cofactor">
    <cofactor evidence="8">
        <name>Zn(2+)</name>
        <dbReference type="ChEBI" id="CHEBI:29105"/>
    </cofactor>
</comment>
<dbReference type="GO" id="GO:0005789">
    <property type="term" value="C:endoplasmic reticulum membrane"/>
    <property type="evidence" value="ECO:0007669"/>
    <property type="project" value="TreeGrafter"/>
</dbReference>
<dbReference type="InterPro" id="IPR008901">
    <property type="entry name" value="ACER"/>
</dbReference>
<feature type="binding site" evidence="7">
    <location>
        <position position="28"/>
    </location>
    <ligand>
        <name>Ca(2+)</name>
        <dbReference type="ChEBI" id="CHEBI:29108"/>
    </ligand>
</feature>
<comment type="caution">
    <text evidence="10">The sequence shown here is derived from an EMBL/GenBank/DDBJ whole genome shotgun (WGS) entry which is preliminary data.</text>
</comment>
<keyword evidence="5 9" id="KW-1133">Transmembrane helix</keyword>
<dbReference type="OrthoDB" id="187171at2759"/>
<dbReference type="PANTHER" id="PTHR46187">
    <property type="entry name" value="ALKALINE CERAMIDASE 3"/>
    <property type="match status" value="1"/>
</dbReference>
<feature type="binding site" evidence="7">
    <location>
        <position position="14"/>
    </location>
    <ligand>
        <name>Ca(2+)</name>
        <dbReference type="ChEBI" id="CHEBI:29108"/>
    </ligand>
</feature>
<accession>A0A8H7Q3D4</accession>
<feature type="binding site" evidence="8">
    <location>
        <position position="221"/>
    </location>
    <ligand>
        <name>Zn(2+)</name>
        <dbReference type="ChEBI" id="CHEBI:29105"/>
        <note>catalytic</note>
    </ligand>
</feature>
<proteinExistence type="inferred from homology"/>
<keyword evidence="11" id="KW-1185">Reference proteome</keyword>
<feature type="binding site" evidence="8">
    <location>
        <position position="76"/>
    </location>
    <ligand>
        <name>Zn(2+)</name>
        <dbReference type="ChEBI" id="CHEBI:29105"/>
        <note>catalytic</note>
    </ligand>
</feature>
<gene>
    <name evidence="10" type="ORF">INT43_002149</name>
</gene>
<dbReference type="AlphaFoldDB" id="A0A8H7Q3D4"/>
<evidence type="ECO:0000256" key="3">
    <source>
        <dbReference type="ARBA" id="ARBA00022692"/>
    </source>
</evidence>
<protein>
    <recommendedName>
        <fullName evidence="12">Alkaline ceramidase 3</fullName>
    </recommendedName>
</protein>
<evidence type="ECO:0000256" key="2">
    <source>
        <dbReference type="ARBA" id="ARBA00009780"/>
    </source>
</evidence>
<feature type="binding site" evidence="7">
    <location>
        <position position="17"/>
    </location>
    <ligand>
        <name>Ca(2+)</name>
        <dbReference type="ChEBI" id="CHEBI:29108"/>
    </ligand>
</feature>
<dbReference type="Proteomes" id="UP000654370">
    <property type="component" value="Unassembled WGS sequence"/>
</dbReference>
<organism evidence="10 11">
    <name type="scientific">Mortierella isabellina</name>
    <name type="common">Filamentous fungus</name>
    <name type="synonym">Umbelopsis isabellina</name>
    <dbReference type="NCBI Taxonomy" id="91625"/>
    <lineage>
        <taxon>Eukaryota</taxon>
        <taxon>Fungi</taxon>
        <taxon>Fungi incertae sedis</taxon>
        <taxon>Mucoromycota</taxon>
        <taxon>Mucoromycotina</taxon>
        <taxon>Umbelopsidomycetes</taxon>
        <taxon>Umbelopsidales</taxon>
        <taxon>Umbelopsidaceae</taxon>
        <taxon>Umbelopsis</taxon>
    </lineage>
</organism>
<feature type="transmembrane region" description="Helical" evidence="9">
    <location>
        <begin position="58"/>
        <end position="78"/>
    </location>
</feature>
<feature type="transmembrane region" description="Helical" evidence="9">
    <location>
        <begin position="90"/>
        <end position="106"/>
    </location>
</feature>
<keyword evidence="6 9" id="KW-0472">Membrane</keyword>
<evidence type="ECO:0000256" key="5">
    <source>
        <dbReference type="ARBA" id="ARBA00022989"/>
    </source>
</evidence>
<keyword evidence="7" id="KW-0106">Calcium</keyword>
<keyword evidence="4" id="KW-0378">Hydrolase</keyword>
<dbReference type="PANTHER" id="PTHR46187:SF3">
    <property type="entry name" value="ALKALINE CERAMIDASE 3"/>
    <property type="match status" value="1"/>
</dbReference>
<dbReference type="GO" id="GO:0046872">
    <property type="term" value="F:metal ion binding"/>
    <property type="evidence" value="ECO:0007669"/>
    <property type="project" value="UniProtKB-KW"/>
</dbReference>
<evidence type="ECO:0000256" key="1">
    <source>
        <dbReference type="ARBA" id="ARBA00004141"/>
    </source>
</evidence>
<comment type="similarity">
    <text evidence="2">Belongs to the alkaline ceramidase family.</text>
</comment>
<name>A0A8H7Q3D4_MORIS</name>
<evidence type="ECO:0000256" key="4">
    <source>
        <dbReference type="ARBA" id="ARBA00022801"/>
    </source>
</evidence>
<reference evidence="10" key="1">
    <citation type="submission" date="2020-12" db="EMBL/GenBank/DDBJ databases">
        <title>Metabolic potential, ecology and presence of endohyphal bacteria is reflected in genomic diversity of Mucoromycotina.</title>
        <authorList>
            <person name="Muszewska A."/>
            <person name="Okrasinska A."/>
            <person name="Steczkiewicz K."/>
            <person name="Drgas O."/>
            <person name="Orlowska M."/>
            <person name="Perlinska-Lenart U."/>
            <person name="Aleksandrzak-Piekarczyk T."/>
            <person name="Szatraj K."/>
            <person name="Zielenkiewicz U."/>
            <person name="Pilsyk S."/>
            <person name="Malc E."/>
            <person name="Mieczkowski P."/>
            <person name="Kruszewska J.S."/>
            <person name="Biernat P."/>
            <person name="Pawlowska J."/>
        </authorList>
    </citation>
    <scope>NUCLEOTIDE SEQUENCE</scope>
    <source>
        <strain evidence="10">WA0000067209</strain>
    </source>
</reference>
<feature type="binding site" evidence="7">
    <location>
        <position position="15"/>
    </location>
    <ligand>
        <name>Ca(2+)</name>
        <dbReference type="ChEBI" id="CHEBI:29108"/>
    </ligand>
</feature>
<keyword evidence="7" id="KW-0479">Metal-binding</keyword>
<keyword evidence="8" id="KW-0862">Zinc</keyword>
<dbReference type="GO" id="GO:0046514">
    <property type="term" value="P:ceramide catabolic process"/>
    <property type="evidence" value="ECO:0007669"/>
    <property type="project" value="TreeGrafter"/>
</dbReference>
<evidence type="ECO:0000313" key="11">
    <source>
        <dbReference type="Proteomes" id="UP000654370"/>
    </source>
</evidence>
<feature type="transmembrane region" description="Helical" evidence="9">
    <location>
        <begin position="25"/>
        <end position="46"/>
    </location>
</feature>
<evidence type="ECO:0000256" key="6">
    <source>
        <dbReference type="ARBA" id="ARBA00023136"/>
    </source>
</evidence>
<evidence type="ECO:0000256" key="7">
    <source>
        <dbReference type="PIRSR" id="PIRSR608901-1"/>
    </source>
</evidence>
<sequence>MSTNFWGPVTSTIDWCEENYTVSRYIAEFFNTTTNLVFVFLSLYGIRNTYQNDMPFRFIVAYAAVMFIGFGSWCFHMTLQYEMQLLDELPMIYGACILAWHIFEVYPENRYGVWLPLGLVGYSAFVTWSYLIIKNPVFHQVCYAILVFVIVYRSTSLVRGLPKGAPEKRQLSLLLKLAASGFIGAFFVWNIDNQFCEQLRSWRSTVPFIVGAISELHGLWHIGTGLGVYFYVVYNEWIYKILLGEGQRYELIWVLGVLPRLRLRSKKD</sequence>
<feature type="transmembrane region" description="Helical" evidence="9">
    <location>
        <begin position="173"/>
        <end position="191"/>
    </location>
</feature>
<evidence type="ECO:0000256" key="8">
    <source>
        <dbReference type="PIRSR" id="PIRSR608901-2"/>
    </source>
</evidence>
<feature type="transmembrane region" description="Helical" evidence="9">
    <location>
        <begin position="113"/>
        <end position="131"/>
    </location>
</feature>
<dbReference type="GO" id="GO:0046513">
    <property type="term" value="P:ceramide biosynthetic process"/>
    <property type="evidence" value="ECO:0007669"/>
    <property type="project" value="TreeGrafter"/>
</dbReference>
<keyword evidence="3 9" id="KW-0812">Transmembrane</keyword>
<dbReference type="Pfam" id="PF05875">
    <property type="entry name" value="Ceramidase"/>
    <property type="match status" value="1"/>
</dbReference>
<evidence type="ECO:0008006" key="12">
    <source>
        <dbReference type="Google" id="ProtNLM"/>
    </source>
</evidence>
<comment type="subcellular location">
    <subcellularLocation>
        <location evidence="1">Membrane</location>
        <topology evidence="1">Multi-pass membrane protein</topology>
    </subcellularLocation>
</comment>
<feature type="transmembrane region" description="Helical" evidence="9">
    <location>
        <begin position="137"/>
        <end position="152"/>
    </location>
</feature>
<feature type="binding site" evidence="8">
    <location>
        <position position="217"/>
    </location>
    <ligand>
        <name>Zn(2+)</name>
        <dbReference type="ChEBI" id="CHEBI:29105"/>
        <note>catalytic</note>
    </ligand>
</feature>
<dbReference type="EMBL" id="JAEPQZ010000001">
    <property type="protein sequence ID" value="KAG2185714.1"/>
    <property type="molecule type" value="Genomic_DNA"/>
</dbReference>
<evidence type="ECO:0000256" key="9">
    <source>
        <dbReference type="SAM" id="Phobius"/>
    </source>
</evidence>